<evidence type="ECO:0000313" key="3">
    <source>
        <dbReference type="Proteomes" id="UP000198919"/>
    </source>
</evidence>
<evidence type="ECO:0000313" key="1">
    <source>
        <dbReference type="EMBL" id="PHM39116.1"/>
    </source>
</evidence>
<reference evidence="3" key="2">
    <citation type="submission" date="2016-10" db="EMBL/GenBank/DDBJ databases">
        <authorList>
            <person name="Varghese N."/>
            <person name="Submissions S."/>
        </authorList>
    </citation>
    <scope>NUCLEOTIDE SEQUENCE [LARGE SCALE GENOMIC DNA]</scope>
    <source>
        <strain evidence="3">DSM 17908</strain>
    </source>
</reference>
<evidence type="ECO:0000313" key="2">
    <source>
        <dbReference type="EMBL" id="SFJ55805.1"/>
    </source>
</evidence>
<reference evidence="1 4" key="3">
    <citation type="journal article" date="2017" name="Nat. Microbiol.">
        <title>Natural product diversity associated with the nematode symbionts Photorhabdus and Xenorhabdus.</title>
        <authorList>
            <person name="Tobias N.J."/>
            <person name="Wolff H."/>
            <person name="Djahanschiri B."/>
            <person name="Grundmann F."/>
            <person name="Kronenwerth M."/>
            <person name="Shi Y.M."/>
            <person name="Simonyi S."/>
            <person name="Grun P."/>
            <person name="Shapiro-Ilan D."/>
            <person name="Pidot S.J."/>
            <person name="Stinear T.P."/>
            <person name="Ebersberger I."/>
            <person name="Bode H.B."/>
        </authorList>
    </citation>
    <scope>NUCLEOTIDE SEQUENCE [LARGE SCALE GENOMIC DNA]</scope>
    <source>
        <strain evidence="1 4">DSM 17908</strain>
    </source>
</reference>
<dbReference type="Proteomes" id="UP000224607">
    <property type="component" value="Unassembled WGS sequence"/>
</dbReference>
<reference evidence="2" key="1">
    <citation type="submission" date="2016-10" db="EMBL/GenBank/DDBJ databases">
        <authorList>
            <person name="de Groot N.N."/>
        </authorList>
    </citation>
    <scope>NUCLEOTIDE SEQUENCE [LARGE SCALE GENOMIC DNA]</scope>
    <source>
        <strain evidence="2">DSM 17908</strain>
    </source>
</reference>
<dbReference type="Proteomes" id="UP000198919">
    <property type="component" value="Unassembled WGS sequence"/>
</dbReference>
<gene>
    <name evidence="2" type="ORF">SAMN05421680_11142</name>
    <name evidence="1" type="ORF">Xmau_03021</name>
</gene>
<dbReference type="EMBL" id="NITY01000012">
    <property type="protein sequence ID" value="PHM39116.1"/>
    <property type="molecule type" value="Genomic_DNA"/>
</dbReference>
<protein>
    <submittedName>
        <fullName evidence="2">Uncharacterized protein</fullName>
    </submittedName>
</protein>
<proteinExistence type="predicted"/>
<dbReference type="AlphaFoldDB" id="A0A1I3SAT1"/>
<organism evidence="2 3">
    <name type="scientific">Xenorhabdus mauleonii</name>
    <dbReference type="NCBI Taxonomy" id="351675"/>
    <lineage>
        <taxon>Bacteria</taxon>
        <taxon>Pseudomonadati</taxon>
        <taxon>Pseudomonadota</taxon>
        <taxon>Gammaproteobacteria</taxon>
        <taxon>Enterobacterales</taxon>
        <taxon>Morganellaceae</taxon>
        <taxon>Xenorhabdus</taxon>
    </lineage>
</organism>
<evidence type="ECO:0000313" key="4">
    <source>
        <dbReference type="Proteomes" id="UP000224607"/>
    </source>
</evidence>
<keyword evidence="4" id="KW-1185">Reference proteome</keyword>
<dbReference type="EMBL" id="FORG01000011">
    <property type="protein sequence ID" value="SFJ55805.1"/>
    <property type="molecule type" value="Genomic_DNA"/>
</dbReference>
<sequence>MIIIDHDGNLSVENILITTIEVTIPTVGFTTVFLHITLTKGVISTFHWLHAS</sequence>
<name>A0A1I3SAT1_9GAMM</name>
<accession>A0A1I3SAT1</accession>